<dbReference type="SFLD" id="SFLDG01135">
    <property type="entry name" value="C1.5.6:_HAD__Beta-PGM__Phospha"/>
    <property type="match status" value="1"/>
</dbReference>
<dbReference type="GO" id="GO:0016787">
    <property type="term" value="F:hydrolase activity"/>
    <property type="evidence" value="ECO:0007669"/>
    <property type="project" value="UniProtKB-KW"/>
</dbReference>
<dbReference type="Gene3D" id="3.40.50.1000">
    <property type="entry name" value="HAD superfamily/HAD-like"/>
    <property type="match status" value="1"/>
</dbReference>
<gene>
    <name evidence="1" type="ORF">Clow_01891</name>
</gene>
<dbReference type="SFLD" id="SFLDG01129">
    <property type="entry name" value="C1.5:_HAD__Beta-PGM__Phosphata"/>
    <property type="match status" value="1"/>
</dbReference>
<dbReference type="PANTHER" id="PTHR18901:SF38">
    <property type="entry name" value="PSEUDOURIDINE-5'-PHOSPHATASE"/>
    <property type="match status" value="1"/>
</dbReference>
<dbReference type="InterPro" id="IPR023214">
    <property type="entry name" value="HAD_sf"/>
</dbReference>
<dbReference type="PRINTS" id="PR00413">
    <property type="entry name" value="HADHALOGNASE"/>
</dbReference>
<evidence type="ECO:0000313" key="2">
    <source>
        <dbReference type="Proteomes" id="UP000050488"/>
    </source>
</evidence>
<dbReference type="CDD" id="cd07505">
    <property type="entry name" value="HAD_BPGM-like"/>
    <property type="match status" value="1"/>
</dbReference>
<dbReference type="Gene3D" id="1.10.150.240">
    <property type="entry name" value="Putative phosphatase, domain 2"/>
    <property type="match status" value="1"/>
</dbReference>
<dbReference type="InterPro" id="IPR023198">
    <property type="entry name" value="PGP-like_dom2"/>
</dbReference>
<dbReference type="OrthoDB" id="9797743at2"/>
<dbReference type="AlphaFoldDB" id="A0A0Q0YGM6"/>
<dbReference type="EC" id="3.1.3.-" evidence="1"/>
<keyword evidence="1" id="KW-0378">Hydrolase</keyword>
<dbReference type="PATRIC" id="fig|1544413.3.peg.1895"/>
<proteinExistence type="predicted"/>
<dbReference type="EMBL" id="LKEV01000006">
    <property type="protein sequence ID" value="KQB85758.1"/>
    <property type="molecule type" value="Genomic_DNA"/>
</dbReference>
<sequence length="236" mass="25439">MTSPSWSNGPRAIFWDMDGTLVDSEPLWGIATYELSEHLGRRLTPELRAATVGGSFHHTLQVCADHAGVEVSPEQAKELHDAMFARVGRLFEQSLAPRPGVRPLLEGLRALGVPMMVTTNTERALADPSIKAVGEQFFCDSVAGDEAGRFKPAPDMYVEAARRLGVAPQECLVFEDSQAGMTAAVAAGCQVIGLPEDESDLVEGVLLMQSLHGGSRSFEGVRAADVERWFTLSTQA</sequence>
<dbReference type="SUPFAM" id="SSF56784">
    <property type="entry name" value="HAD-like"/>
    <property type="match status" value="1"/>
</dbReference>
<reference evidence="1 2" key="1">
    <citation type="submission" date="2015-10" db="EMBL/GenBank/DDBJ databases">
        <title>Corynebacteirum lowii and Corynebacterium oculi species nova, derived from human clinical disease and and emended description of Corynebacterium mastiditis.</title>
        <authorList>
            <person name="Bernard K."/>
            <person name="Pacheco A.L."/>
            <person name="Mcdougall C."/>
            <person name="Burtx T."/>
            <person name="Weibe D."/>
            <person name="Tyler S."/>
            <person name="Olson A.B."/>
            <person name="Cnockaert M."/>
            <person name="Eguchi H."/>
            <person name="Kuwahara T."/>
            <person name="Nakayama-Imaohji H."/>
            <person name="Boudewijins M."/>
            <person name="Van Hoecke F."/>
            <person name="Bernier A.-M."/>
            <person name="Vandamme P."/>
        </authorList>
    </citation>
    <scope>NUCLEOTIDE SEQUENCE [LARGE SCALE GENOMIC DNA]</scope>
    <source>
        <strain evidence="1 2">NML 130206</strain>
    </source>
</reference>
<organism evidence="1 2">
    <name type="scientific">Corynebacterium lowii</name>
    <dbReference type="NCBI Taxonomy" id="1544413"/>
    <lineage>
        <taxon>Bacteria</taxon>
        <taxon>Bacillati</taxon>
        <taxon>Actinomycetota</taxon>
        <taxon>Actinomycetes</taxon>
        <taxon>Mycobacteriales</taxon>
        <taxon>Corynebacteriaceae</taxon>
        <taxon>Corynebacterium</taxon>
    </lineage>
</organism>
<dbReference type="SFLD" id="SFLDS00003">
    <property type="entry name" value="Haloacid_Dehalogenase"/>
    <property type="match status" value="1"/>
</dbReference>
<dbReference type="Proteomes" id="UP000050488">
    <property type="component" value="Unassembled WGS sequence"/>
</dbReference>
<evidence type="ECO:0000313" key="1">
    <source>
        <dbReference type="EMBL" id="KQB85758.1"/>
    </source>
</evidence>
<dbReference type="Pfam" id="PF00702">
    <property type="entry name" value="Hydrolase"/>
    <property type="match status" value="1"/>
</dbReference>
<dbReference type="InterPro" id="IPR036412">
    <property type="entry name" value="HAD-like_sf"/>
</dbReference>
<name>A0A0Q0YGM6_9CORY</name>
<dbReference type="NCBIfam" id="TIGR01509">
    <property type="entry name" value="HAD-SF-IA-v3"/>
    <property type="match status" value="1"/>
</dbReference>
<dbReference type="InterPro" id="IPR006439">
    <property type="entry name" value="HAD-SF_hydro_IA"/>
</dbReference>
<comment type="caution">
    <text evidence="1">The sequence shown here is derived from an EMBL/GenBank/DDBJ whole genome shotgun (WGS) entry which is preliminary data.</text>
</comment>
<keyword evidence="2" id="KW-1185">Reference proteome</keyword>
<protein>
    <submittedName>
        <fullName evidence="1">Phosphorylated carbohydrates phosphatase</fullName>
        <ecNumber evidence="1">3.1.3.-</ecNumber>
    </submittedName>
</protein>
<dbReference type="RefSeq" id="WP_055178481.1">
    <property type="nucleotide sequence ID" value="NZ_JAUSQY010000001.1"/>
</dbReference>
<dbReference type="STRING" id="1544413.Clow_01891"/>
<dbReference type="PANTHER" id="PTHR18901">
    <property type="entry name" value="2-DEOXYGLUCOSE-6-PHOSPHATE PHOSPHATASE 2"/>
    <property type="match status" value="1"/>
</dbReference>
<accession>A0A0Q0YGM6</accession>